<dbReference type="GO" id="GO:0000981">
    <property type="term" value="F:DNA-binding transcription factor activity, RNA polymerase II-specific"/>
    <property type="evidence" value="ECO:0007669"/>
    <property type="project" value="InterPro"/>
</dbReference>
<evidence type="ECO:0000256" key="6">
    <source>
        <dbReference type="ARBA" id="ARBA00023163"/>
    </source>
</evidence>
<organism evidence="10 11">
    <name type="scientific">Fusarium albosuccineum</name>
    <dbReference type="NCBI Taxonomy" id="1237068"/>
    <lineage>
        <taxon>Eukaryota</taxon>
        <taxon>Fungi</taxon>
        <taxon>Dikarya</taxon>
        <taxon>Ascomycota</taxon>
        <taxon>Pezizomycotina</taxon>
        <taxon>Sordariomycetes</taxon>
        <taxon>Hypocreomycetidae</taxon>
        <taxon>Hypocreales</taxon>
        <taxon>Nectriaceae</taxon>
        <taxon>Fusarium</taxon>
        <taxon>Fusarium decemcellulare species complex</taxon>
    </lineage>
</organism>
<dbReference type="Pfam" id="PF00172">
    <property type="entry name" value="Zn_clus"/>
    <property type="match status" value="1"/>
</dbReference>
<evidence type="ECO:0000256" key="2">
    <source>
        <dbReference type="ARBA" id="ARBA00022723"/>
    </source>
</evidence>
<dbReference type="GO" id="GO:0006351">
    <property type="term" value="P:DNA-templated transcription"/>
    <property type="evidence" value="ECO:0007669"/>
    <property type="project" value="InterPro"/>
</dbReference>
<dbReference type="GO" id="GO:0005634">
    <property type="term" value="C:nucleus"/>
    <property type="evidence" value="ECO:0007669"/>
    <property type="project" value="UniProtKB-SubCell"/>
</dbReference>
<evidence type="ECO:0000259" key="9">
    <source>
        <dbReference type="PROSITE" id="PS50048"/>
    </source>
</evidence>
<dbReference type="SUPFAM" id="SSF57701">
    <property type="entry name" value="Zn2/Cys6 DNA-binding domain"/>
    <property type="match status" value="1"/>
</dbReference>
<evidence type="ECO:0000256" key="7">
    <source>
        <dbReference type="ARBA" id="ARBA00023242"/>
    </source>
</evidence>
<dbReference type="Gene3D" id="4.10.240.10">
    <property type="entry name" value="Zn(2)-C6 fungal-type DNA-binding domain"/>
    <property type="match status" value="1"/>
</dbReference>
<accession>A0A8H4L774</accession>
<dbReference type="OrthoDB" id="2154091at2759"/>
<dbReference type="CDD" id="cd00067">
    <property type="entry name" value="GAL4"/>
    <property type="match status" value="1"/>
</dbReference>
<dbReference type="SMART" id="SM00906">
    <property type="entry name" value="Fungal_trans"/>
    <property type="match status" value="1"/>
</dbReference>
<dbReference type="GO" id="GO:0003677">
    <property type="term" value="F:DNA binding"/>
    <property type="evidence" value="ECO:0007669"/>
    <property type="project" value="UniProtKB-KW"/>
</dbReference>
<evidence type="ECO:0000256" key="1">
    <source>
        <dbReference type="ARBA" id="ARBA00004123"/>
    </source>
</evidence>
<evidence type="ECO:0000313" key="10">
    <source>
        <dbReference type="EMBL" id="KAF4464335.1"/>
    </source>
</evidence>
<comment type="caution">
    <text evidence="10">The sequence shown here is derived from an EMBL/GenBank/DDBJ whole genome shotgun (WGS) entry which is preliminary data.</text>
</comment>
<dbReference type="PROSITE" id="PS00463">
    <property type="entry name" value="ZN2_CY6_FUNGAL_1"/>
    <property type="match status" value="1"/>
</dbReference>
<dbReference type="InterPro" id="IPR001138">
    <property type="entry name" value="Zn2Cys6_DnaBD"/>
</dbReference>
<keyword evidence="3" id="KW-0862">Zinc</keyword>
<protein>
    <recommendedName>
        <fullName evidence="9">Zn(2)-C6 fungal-type domain-containing protein</fullName>
    </recommendedName>
</protein>
<name>A0A8H4L774_9HYPO</name>
<feature type="domain" description="Zn(2)-C6 fungal-type" evidence="9">
    <location>
        <begin position="19"/>
        <end position="49"/>
    </location>
</feature>
<feature type="compositionally biased region" description="Polar residues" evidence="8">
    <location>
        <begin position="765"/>
        <end position="776"/>
    </location>
</feature>
<dbReference type="EMBL" id="JAADYS010001204">
    <property type="protein sequence ID" value="KAF4464335.1"/>
    <property type="molecule type" value="Genomic_DNA"/>
</dbReference>
<comment type="subcellular location">
    <subcellularLocation>
        <location evidence="1">Nucleus</location>
    </subcellularLocation>
</comment>
<dbReference type="InterPro" id="IPR051615">
    <property type="entry name" value="Transcr_Regulatory_Elem"/>
</dbReference>
<dbReference type="GO" id="GO:0008270">
    <property type="term" value="F:zinc ion binding"/>
    <property type="evidence" value="ECO:0007669"/>
    <property type="project" value="InterPro"/>
</dbReference>
<feature type="region of interest" description="Disordered" evidence="8">
    <location>
        <begin position="245"/>
        <end position="270"/>
    </location>
</feature>
<keyword evidence="11" id="KW-1185">Reference proteome</keyword>
<proteinExistence type="predicted"/>
<dbReference type="PANTHER" id="PTHR31313:SF77">
    <property type="entry name" value="ZN(II)2CYS6 TRANSCRIPTION FACTOR (EUROFUNG)"/>
    <property type="match status" value="1"/>
</dbReference>
<evidence type="ECO:0000256" key="3">
    <source>
        <dbReference type="ARBA" id="ARBA00022833"/>
    </source>
</evidence>
<keyword evidence="7" id="KW-0539">Nucleus</keyword>
<keyword evidence="5" id="KW-0238">DNA-binding</keyword>
<gene>
    <name evidence="10" type="ORF">FALBO_8836</name>
</gene>
<evidence type="ECO:0000313" key="11">
    <source>
        <dbReference type="Proteomes" id="UP000554235"/>
    </source>
</evidence>
<keyword evidence="4" id="KW-0805">Transcription regulation</keyword>
<dbReference type="InterPro" id="IPR036864">
    <property type="entry name" value="Zn2-C6_fun-type_DNA-bd_sf"/>
</dbReference>
<keyword evidence="6" id="KW-0804">Transcription</keyword>
<sequence length="843" mass="93494">MPSSSAAPASARRKHVTTACVPCRESKVKCDGASPVCSNCKNKNKECRYQAGDDKRKLSLRVAIELLSGRIEQLCNFIDENSLEPPPMPKEEQAAVTKVLGHLKLTHTFASKDAARPPSNSAVSPHQSPEQGQPSSTDQSNPDTNGNATVGSLPPPLGPLPAWDNIDDLTHPALVQADIMGPPKAIGDPDDLQVIGRPTPDDQLTGSLAVNPPSWTWSNPEEPNFNFQPPFSLDSDTLGGMLPFPTPGSNEHHSIKLPSRPGSDEAISDTESTEALVDQLSDRIGSLQIGPGGQVRYYGPTSNFNLVEMPAPDNLTVHRTVRNDGQEYLDRLGLGKTVPSELEEHLVNLYFAWQDPAFHVVNRAMYEEGKVNYEKKEDTPYYSESLLNSICSLGAAFESRHHPTFVTFPKSLSDFFADRAKALLEIELDCPTLATVQSMVVLSSHDIGCKRDARGWLYSGMAMRLAFDMALHVDLTPYVTKKAVTQAAADLRRDIFWAAYTVDHMWGFYLGRPFRINMEDVTVAKPSGDTRPEAAGQWLPYVSKKSFEEHAPLPDYTNELHRQRTLLSEIMVPLGYALYGSRRIPPSTLQEMNVRTVEELLNWQADLPPVLQVDLDDRETQYLPHVILLHMQYHQNIIHAHRPWMSRTYTQPFPPQGPGAAHARMMCVESAYAIAKLLQLYEIQYALRRMNIQGVGIACSAALLLIFAAVTNYQRQGENDIGLHLSACFRALDELGVTWESAKRAKDFLVLLQRQWELHGRTARAQRTSPTMTTDSAPRKRTRTSLDDGLSGQVQLQQDVSPPQLRQGLLGQTGPADIEMGLDLDWIFTGDAYPMPQAPMGNP</sequence>
<dbReference type="SMART" id="SM00066">
    <property type="entry name" value="GAL4"/>
    <property type="match status" value="1"/>
</dbReference>
<dbReference type="AlphaFoldDB" id="A0A8H4L774"/>
<feature type="region of interest" description="Disordered" evidence="8">
    <location>
        <begin position="762"/>
        <end position="806"/>
    </location>
</feature>
<dbReference type="Pfam" id="PF04082">
    <property type="entry name" value="Fungal_trans"/>
    <property type="match status" value="1"/>
</dbReference>
<feature type="region of interest" description="Disordered" evidence="8">
    <location>
        <begin position="110"/>
        <end position="165"/>
    </location>
</feature>
<feature type="compositionally biased region" description="Polar residues" evidence="8">
    <location>
        <begin position="792"/>
        <end position="801"/>
    </location>
</feature>
<dbReference type="PANTHER" id="PTHR31313">
    <property type="entry name" value="TY1 ENHANCER ACTIVATOR"/>
    <property type="match status" value="1"/>
</dbReference>
<dbReference type="CDD" id="cd12148">
    <property type="entry name" value="fungal_TF_MHR"/>
    <property type="match status" value="1"/>
</dbReference>
<evidence type="ECO:0000256" key="8">
    <source>
        <dbReference type="SAM" id="MobiDB-lite"/>
    </source>
</evidence>
<evidence type="ECO:0000256" key="4">
    <source>
        <dbReference type="ARBA" id="ARBA00023015"/>
    </source>
</evidence>
<dbReference type="PROSITE" id="PS50048">
    <property type="entry name" value="ZN2_CY6_FUNGAL_2"/>
    <property type="match status" value="1"/>
</dbReference>
<evidence type="ECO:0000256" key="5">
    <source>
        <dbReference type="ARBA" id="ARBA00023125"/>
    </source>
</evidence>
<keyword evidence="2" id="KW-0479">Metal-binding</keyword>
<dbReference type="Proteomes" id="UP000554235">
    <property type="component" value="Unassembled WGS sequence"/>
</dbReference>
<feature type="compositionally biased region" description="Polar residues" evidence="8">
    <location>
        <begin position="118"/>
        <end position="150"/>
    </location>
</feature>
<dbReference type="InterPro" id="IPR007219">
    <property type="entry name" value="XnlR_reg_dom"/>
</dbReference>
<reference evidence="10 11" key="1">
    <citation type="submission" date="2020-01" db="EMBL/GenBank/DDBJ databases">
        <title>Identification and distribution of gene clusters putatively required for synthesis of sphingolipid metabolism inhibitors in phylogenetically diverse species of the filamentous fungus Fusarium.</title>
        <authorList>
            <person name="Kim H.-S."/>
            <person name="Busman M."/>
            <person name="Brown D.W."/>
            <person name="Divon H."/>
            <person name="Uhlig S."/>
            <person name="Proctor R.H."/>
        </authorList>
    </citation>
    <scope>NUCLEOTIDE SEQUENCE [LARGE SCALE GENOMIC DNA]</scope>
    <source>
        <strain evidence="10 11">NRRL 20459</strain>
    </source>
</reference>